<dbReference type="InterPro" id="IPR050196">
    <property type="entry name" value="Cytochrome_P450_Monoox"/>
</dbReference>
<evidence type="ECO:0000256" key="1">
    <source>
        <dbReference type="ARBA" id="ARBA00010617"/>
    </source>
</evidence>
<comment type="similarity">
    <text evidence="1">Belongs to the cytochrome P450 family.</text>
</comment>
<dbReference type="Pfam" id="PF00067">
    <property type="entry name" value="p450"/>
    <property type="match status" value="1"/>
</dbReference>
<organism evidence="9 10">
    <name type="scientific">Botrytis fragariae</name>
    <dbReference type="NCBI Taxonomy" id="1964551"/>
    <lineage>
        <taxon>Eukaryota</taxon>
        <taxon>Fungi</taxon>
        <taxon>Dikarya</taxon>
        <taxon>Ascomycota</taxon>
        <taxon>Pezizomycotina</taxon>
        <taxon>Leotiomycetes</taxon>
        <taxon>Helotiales</taxon>
        <taxon>Sclerotiniaceae</taxon>
        <taxon>Botrytis</taxon>
    </lineage>
</organism>
<sequence>MTIFVMKLYQVRSFIRGLQKQGLARSHSPSDGQRPIMSIKTSTNQSPSLCPLIIGYSDTYLPVQVSLAVSLHTPMASMLETKSDKDIPIAAPILVVLKPDMMYQLTQANQIPKDKGIRAFLKPLTGESDLVTLEGNTWKHWRAIFNPGFSAGHGSSLVPSMIEEIKIFKDLLRKHAESGKMMFLEDASLSLTIDIIGKNSYRMNRYLSQELDKCYRSIKGTEIRKKDKLIVDLALRAYLAENPSATGIDKSFQNFAMAQIKLFIFAGHATTSAGAIFTYHLFSQHPNVLAKVRDEHTEVLGANIADAESVITSKPQILNQLTYTIAAMKESLRIYPTVAALRDGQSYFSLIGDNGLRFPTERTIVWGDHYTTHHNPAHWARA</sequence>
<reference evidence="9 10" key="1">
    <citation type="journal article" date="2020" name="Phytopathology">
        <title>A high-quality genome resource of Botrytis fragariae, a new and rapidly spreading fungal pathogen causing strawberry gray mold in the U.S.A.</title>
        <authorList>
            <person name="Wu Y."/>
            <person name="Saski C.A."/>
            <person name="Schnabel G."/>
            <person name="Xiao S."/>
            <person name="Hu M."/>
        </authorList>
    </citation>
    <scope>NUCLEOTIDE SEQUENCE [LARGE SCALE GENOMIC DNA]</scope>
    <source>
        <strain evidence="9 10">BVB16</strain>
    </source>
</reference>
<keyword evidence="5" id="KW-0408">Iron</keyword>
<dbReference type="InterPro" id="IPR036396">
    <property type="entry name" value="Cyt_P450_sf"/>
</dbReference>
<evidence type="ECO:0000256" key="5">
    <source>
        <dbReference type="ARBA" id="ARBA00023004"/>
    </source>
</evidence>
<keyword evidence="6" id="KW-0843">Virulence</keyword>
<evidence type="ECO:0000256" key="4">
    <source>
        <dbReference type="ARBA" id="ARBA00023002"/>
    </source>
</evidence>
<dbReference type="GO" id="GO:0004497">
    <property type="term" value="F:monooxygenase activity"/>
    <property type="evidence" value="ECO:0007669"/>
    <property type="project" value="UniProtKB-KW"/>
</dbReference>
<dbReference type="GO" id="GO:0016705">
    <property type="term" value="F:oxidoreductase activity, acting on paired donors, with incorporation or reduction of molecular oxygen"/>
    <property type="evidence" value="ECO:0007669"/>
    <property type="project" value="InterPro"/>
</dbReference>
<dbReference type="InterPro" id="IPR001128">
    <property type="entry name" value="Cyt_P450"/>
</dbReference>
<dbReference type="PANTHER" id="PTHR24291:SF50">
    <property type="entry name" value="BIFUNCTIONAL ALBAFLAVENONE MONOOXYGENASE_TERPENE SYNTHASE"/>
    <property type="match status" value="1"/>
</dbReference>
<dbReference type="SUPFAM" id="SSF48264">
    <property type="entry name" value="Cytochrome P450"/>
    <property type="match status" value="1"/>
</dbReference>
<dbReference type="EMBL" id="JABFCT010000007">
    <property type="protein sequence ID" value="KAF5874720.1"/>
    <property type="molecule type" value="Genomic_DNA"/>
</dbReference>
<protein>
    <submittedName>
        <fullName evidence="9">Putative afln vera monooxygenase protein</fullName>
    </submittedName>
</protein>
<keyword evidence="7 9" id="KW-0503">Monooxygenase</keyword>
<proteinExistence type="inferred from homology"/>
<evidence type="ECO:0000256" key="6">
    <source>
        <dbReference type="ARBA" id="ARBA00023026"/>
    </source>
</evidence>
<keyword evidence="2" id="KW-0349">Heme</keyword>
<keyword evidence="3" id="KW-0479">Metal-binding</keyword>
<dbReference type="Proteomes" id="UP000531561">
    <property type="component" value="Unassembled WGS sequence"/>
</dbReference>
<evidence type="ECO:0000256" key="8">
    <source>
        <dbReference type="SAM" id="MobiDB-lite"/>
    </source>
</evidence>
<evidence type="ECO:0000256" key="7">
    <source>
        <dbReference type="ARBA" id="ARBA00023033"/>
    </source>
</evidence>
<dbReference type="PANTHER" id="PTHR24291">
    <property type="entry name" value="CYTOCHROME P450 FAMILY 4"/>
    <property type="match status" value="1"/>
</dbReference>
<dbReference type="Gene3D" id="1.10.630.10">
    <property type="entry name" value="Cytochrome P450"/>
    <property type="match status" value="2"/>
</dbReference>
<accession>A0A8H6AWK2</accession>
<evidence type="ECO:0000256" key="2">
    <source>
        <dbReference type="ARBA" id="ARBA00022617"/>
    </source>
</evidence>
<feature type="region of interest" description="Disordered" evidence="8">
    <location>
        <begin position="22"/>
        <end position="44"/>
    </location>
</feature>
<dbReference type="GO" id="GO:0020037">
    <property type="term" value="F:heme binding"/>
    <property type="evidence" value="ECO:0007669"/>
    <property type="project" value="InterPro"/>
</dbReference>
<gene>
    <name evidence="9" type="ORF">Bfra_004736</name>
</gene>
<evidence type="ECO:0000313" key="10">
    <source>
        <dbReference type="Proteomes" id="UP000531561"/>
    </source>
</evidence>
<comment type="caution">
    <text evidence="9">The sequence shown here is derived from an EMBL/GenBank/DDBJ whole genome shotgun (WGS) entry which is preliminary data.</text>
</comment>
<keyword evidence="10" id="KW-1185">Reference proteome</keyword>
<evidence type="ECO:0000313" key="9">
    <source>
        <dbReference type="EMBL" id="KAF5874720.1"/>
    </source>
</evidence>
<dbReference type="OrthoDB" id="10029320at2759"/>
<evidence type="ECO:0000256" key="3">
    <source>
        <dbReference type="ARBA" id="ARBA00022723"/>
    </source>
</evidence>
<dbReference type="AlphaFoldDB" id="A0A8H6AWK2"/>
<name>A0A8H6AWK2_9HELO</name>
<dbReference type="GeneID" id="59258824"/>
<keyword evidence="4" id="KW-0560">Oxidoreductase</keyword>
<dbReference type="GO" id="GO:0005506">
    <property type="term" value="F:iron ion binding"/>
    <property type="evidence" value="ECO:0007669"/>
    <property type="project" value="InterPro"/>
</dbReference>
<dbReference type="RefSeq" id="XP_037193666.1">
    <property type="nucleotide sequence ID" value="XM_037335132.1"/>
</dbReference>